<dbReference type="HOGENOM" id="CLU_3345596_0_0_6"/>
<dbReference type="AlphaFoldDB" id="E4PLF4"/>
<accession>E4PLF4</accession>
<evidence type="ECO:0000313" key="1">
    <source>
        <dbReference type="EMBL" id="ADP98545.1"/>
    </source>
</evidence>
<evidence type="ECO:0000313" key="2">
    <source>
        <dbReference type="Proteomes" id="UP000007077"/>
    </source>
</evidence>
<organism evidence="1 2">
    <name type="scientific">Marinobacter adhaerens (strain DSM 23420 / HP15)</name>
    <dbReference type="NCBI Taxonomy" id="225937"/>
    <lineage>
        <taxon>Bacteria</taxon>
        <taxon>Pseudomonadati</taxon>
        <taxon>Pseudomonadota</taxon>
        <taxon>Gammaproteobacteria</taxon>
        <taxon>Pseudomonadales</taxon>
        <taxon>Marinobacteraceae</taxon>
        <taxon>Marinobacter</taxon>
    </lineage>
</organism>
<reference evidence="2" key="2">
    <citation type="submission" date="2010-02" db="EMBL/GenBank/DDBJ databases">
        <title>Complete genome sequence of Marinobacter adhaerens type strain (HP15).</title>
        <authorList>
            <person name="Gaerdes A.A.M."/>
            <person name="Kaeppel E."/>
            <person name="Shezad A."/>
            <person name="Seebah S."/>
            <person name="Teeling H."/>
            <person name="Yarza P."/>
            <person name="Gloeckner F.O."/>
            <person name="Ullrich M.S."/>
        </authorList>
    </citation>
    <scope>NUCLEOTIDE SEQUENCE [LARGE SCALE GENOMIC DNA]</scope>
    <source>
        <strain evidence="2">DSM 23420 / HP15</strain>
    </source>
</reference>
<reference evidence="1 2" key="1">
    <citation type="journal article" date="2010" name="Stand. Genomic Sci.">
        <title>Complete genome sequence of Marinobacter adhaerens type strain (HP15), a diatom-interacting marine microorganism.</title>
        <authorList>
            <person name="Gardes A."/>
            <person name="Kaeppel E."/>
            <person name="Shehzad A."/>
            <person name="Seebah S."/>
            <person name="Teeling H."/>
            <person name="Yarza P."/>
            <person name="Glockner F.O."/>
            <person name="Grossart H.P."/>
            <person name="Ullrich M.S."/>
        </authorList>
    </citation>
    <scope>NUCLEOTIDE SEQUENCE [LARGE SCALE GENOMIC DNA]</scope>
    <source>
        <strain evidence="2">DSM 23420 / HP15</strain>
    </source>
</reference>
<protein>
    <submittedName>
        <fullName evidence="1">Uncharacterized protein</fullName>
    </submittedName>
</protein>
<dbReference type="Proteomes" id="UP000007077">
    <property type="component" value="Chromosome"/>
</dbReference>
<dbReference type="STRING" id="225937.HP15_2781"/>
<gene>
    <name evidence="1" type="ordered locus">HP15_2781</name>
</gene>
<sequence length="37" mass="4105">MAFWISDQVYIQASGMKENPGFTFAGMVVAYTLTESL</sequence>
<dbReference type="KEGG" id="mad:HP15_2781"/>
<dbReference type="PATRIC" id="fig|225937.3.peg.2808"/>
<dbReference type="EMBL" id="CP001978">
    <property type="protein sequence ID" value="ADP98545.1"/>
    <property type="molecule type" value="Genomic_DNA"/>
</dbReference>
<name>E4PLF4_MARAH</name>
<proteinExistence type="predicted"/>